<sequence length="602" mass="66446">MPAFAKHAVTALAARDTFTPRDTLATLTGAVTNLTSNLLPDFLTNNPLPQGFPWGSATADNTNYYDTWPDTGVTRYYTWSIAKGSCSPDGVELDCVLVNNQFPGPLVEANWGDMIEIQVTNNLDEGTSIHFHGFLQKNSQWMDGVPGIQQCPIAPGKTFTYRTRAELYGSAWYHSHYDAQSANGLYGPVVVYGPKNAQYDADLGPVLLGDWVHTDYHDLVDELMAPYPNAKIPPSQNILINGLNPYYGADAPTAKFQVNSGKKYRLRLISAACSATVKFTIDNHSFTVIANDFVPVNPYQTDHITLSVGQRSDVIVNFNQDPSTAVWMRTFIAPCSEAEGQTEAKAAVYYENADTNSLPVSSPGANAYNTYCGNDDLSQTTPYYPITPPNPSFENVIPISAQVNGTHLLWYMAGRTFRTNYNDPMLLEAKLGNLDFPEIQNVHNYGDNSSIQFVIENTGSMPHPMHLHGHNMFVLAEGECTDNNFVFGRSDGVAAADLNNTSKAYGNCWDGHVTNANNPQRRDVQMLLPGHYIVIQWLQDNPGVWPLHCHLTWHAASGFVWSILERPDDIANMPIPSVMADTCRDWASWTGANVVDQIDDGL</sequence>
<keyword evidence="7" id="KW-1185">Reference proteome</keyword>
<feature type="domain" description="Plastocyanin-like" evidence="3">
    <location>
        <begin position="205"/>
        <end position="348"/>
    </location>
</feature>
<dbReference type="EMBL" id="JAXOVC010000003">
    <property type="protein sequence ID" value="KAK4504511.1"/>
    <property type="molecule type" value="Genomic_DNA"/>
</dbReference>
<evidence type="ECO:0000256" key="2">
    <source>
        <dbReference type="ARBA" id="ARBA00023008"/>
    </source>
</evidence>
<reference evidence="6 7" key="1">
    <citation type="journal article" date="2023" name="G3 (Bethesda)">
        <title>A chromosome-level genome assembly of Zasmidium syzygii isolated from banana leaves.</title>
        <authorList>
            <person name="van Westerhoven A.C."/>
            <person name="Mehrabi R."/>
            <person name="Talebi R."/>
            <person name="Steentjes M.B.F."/>
            <person name="Corcolon B."/>
            <person name="Chong P.A."/>
            <person name="Kema G.H.J."/>
            <person name="Seidl M.F."/>
        </authorList>
    </citation>
    <scope>NUCLEOTIDE SEQUENCE [LARGE SCALE GENOMIC DNA]</scope>
    <source>
        <strain evidence="6 7">P124</strain>
    </source>
</reference>
<dbReference type="Pfam" id="PF07731">
    <property type="entry name" value="Cu-oxidase_2"/>
    <property type="match status" value="1"/>
</dbReference>
<dbReference type="Proteomes" id="UP001305779">
    <property type="component" value="Unassembled WGS sequence"/>
</dbReference>
<keyword evidence="2" id="KW-0186">Copper</keyword>
<dbReference type="Pfam" id="PF07732">
    <property type="entry name" value="Cu-oxidase_3"/>
    <property type="match status" value="1"/>
</dbReference>
<evidence type="ECO:0000259" key="3">
    <source>
        <dbReference type="Pfam" id="PF00394"/>
    </source>
</evidence>
<gene>
    <name evidence="6" type="ORF">PRZ48_005427</name>
</gene>
<dbReference type="SUPFAM" id="SSF49503">
    <property type="entry name" value="Cupredoxins"/>
    <property type="match status" value="3"/>
</dbReference>
<evidence type="ECO:0000259" key="4">
    <source>
        <dbReference type="Pfam" id="PF07731"/>
    </source>
</evidence>
<protein>
    <recommendedName>
        <fullName evidence="8">Laccase</fullName>
    </recommendedName>
</protein>
<dbReference type="PANTHER" id="PTHR11709:SF145">
    <property type="entry name" value="LCC1"/>
    <property type="match status" value="1"/>
</dbReference>
<feature type="domain" description="Plastocyanin-like" evidence="4">
    <location>
        <begin position="432"/>
        <end position="568"/>
    </location>
</feature>
<dbReference type="Gene3D" id="2.60.40.420">
    <property type="entry name" value="Cupredoxins - blue copper proteins"/>
    <property type="match status" value="3"/>
</dbReference>
<comment type="similarity">
    <text evidence="1">Belongs to the multicopper oxidase family.</text>
</comment>
<feature type="domain" description="Plastocyanin-like" evidence="5">
    <location>
        <begin position="82"/>
        <end position="195"/>
    </location>
</feature>
<evidence type="ECO:0000259" key="5">
    <source>
        <dbReference type="Pfam" id="PF07732"/>
    </source>
</evidence>
<dbReference type="InterPro" id="IPR008972">
    <property type="entry name" value="Cupredoxin"/>
</dbReference>
<evidence type="ECO:0000313" key="7">
    <source>
        <dbReference type="Proteomes" id="UP001305779"/>
    </source>
</evidence>
<dbReference type="InterPro" id="IPR001117">
    <property type="entry name" value="Cu-oxidase_2nd"/>
</dbReference>
<comment type="caution">
    <text evidence="6">The sequence shown here is derived from an EMBL/GenBank/DDBJ whole genome shotgun (WGS) entry which is preliminary data.</text>
</comment>
<dbReference type="CDD" id="cd13901">
    <property type="entry name" value="CuRO_3_MaLCC_like"/>
    <property type="match status" value="1"/>
</dbReference>
<dbReference type="InterPro" id="IPR011706">
    <property type="entry name" value="Cu-oxidase_C"/>
</dbReference>
<dbReference type="CDD" id="cd13854">
    <property type="entry name" value="CuRO_1_MaLCC_like"/>
    <property type="match status" value="1"/>
</dbReference>
<dbReference type="InterPro" id="IPR045087">
    <property type="entry name" value="Cu-oxidase_fam"/>
</dbReference>
<accession>A0ABR0ESC7</accession>
<dbReference type="Pfam" id="PF00394">
    <property type="entry name" value="Cu-oxidase"/>
    <property type="match status" value="1"/>
</dbReference>
<name>A0ABR0ESC7_ZASCE</name>
<organism evidence="6 7">
    <name type="scientific">Zasmidium cellare</name>
    <name type="common">Wine cellar mold</name>
    <name type="synonym">Racodium cellare</name>
    <dbReference type="NCBI Taxonomy" id="395010"/>
    <lineage>
        <taxon>Eukaryota</taxon>
        <taxon>Fungi</taxon>
        <taxon>Dikarya</taxon>
        <taxon>Ascomycota</taxon>
        <taxon>Pezizomycotina</taxon>
        <taxon>Dothideomycetes</taxon>
        <taxon>Dothideomycetidae</taxon>
        <taxon>Mycosphaerellales</taxon>
        <taxon>Mycosphaerellaceae</taxon>
        <taxon>Zasmidium</taxon>
    </lineage>
</organism>
<dbReference type="InterPro" id="IPR011707">
    <property type="entry name" value="Cu-oxidase-like_N"/>
</dbReference>
<evidence type="ECO:0000313" key="6">
    <source>
        <dbReference type="EMBL" id="KAK4504511.1"/>
    </source>
</evidence>
<proteinExistence type="inferred from homology"/>
<dbReference type="PANTHER" id="PTHR11709">
    <property type="entry name" value="MULTI-COPPER OXIDASE"/>
    <property type="match status" value="1"/>
</dbReference>
<evidence type="ECO:0000256" key="1">
    <source>
        <dbReference type="ARBA" id="ARBA00010609"/>
    </source>
</evidence>
<evidence type="ECO:0008006" key="8">
    <source>
        <dbReference type="Google" id="ProtNLM"/>
    </source>
</evidence>